<dbReference type="HOGENOM" id="CLU_3294402_0_0_10"/>
<comment type="caution">
    <text evidence="1">The sequence shown here is derived from an EMBL/GenBank/DDBJ whole genome shotgun (WGS) entry which is preliminary data.</text>
</comment>
<gene>
    <name evidence="1" type="ORF">HMPREF0971_01886</name>
</gene>
<evidence type="ECO:0000313" key="1">
    <source>
        <dbReference type="EMBL" id="EFB31609.1"/>
    </source>
</evidence>
<dbReference type="Proteomes" id="UP000004079">
    <property type="component" value="Unassembled WGS sequence"/>
</dbReference>
<protein>
    <submittedName>
        <fullName evidence="1">Uncharacterized protein</fullName>
    </submittedName>
</protein>
<name>D1QSC8_9BACT</name>
<dbReference type="EMBL" id="ACUZ02000034">
    <property type="protein sequence ID" value="EFB31609.1"/>
    <property type="molecule type" value="Genomic_DNA"/>
</dbReference>
<accession>D1QSC8</accession>
<proteinExistence type="predicted"/>
<evidence type="ECO:0000313" key="2">
    <source>
        <dbReference type="Proteomes" id="UP000004079"/>
    </source>
</evidence>
<organism evidence="1 2">
    <name type="scientific">Segatella oris F0302</name>
    <dbReference type="NCBI Taxonomy" id="649760"/>
    <lineage>
        <taxon>Bacteria</taxon>
        <taxon>Pseudomonadati</taxon>
        <taxon>Bacteroidota</taxon>
        <taxon>Bacteroidia</taxon>
        <taxon>Bacteroidales</taxon>
        <taxon>Prevotellaceae</taxon>
        <taxon>Segatella</taxon>
    </lineage>
</organism>
<reference evidence="1 2" key="1">
    <citation type="submission" date="2009-11" db="EMBL/GenBank/DDBJ databases">
        <authorList>
            <person name="Weinstock G."/>
            <person name="Sodergren E."/>
            <person name="Clifton S."/>
            <person name="Fulton L."/>
            <person name="Fulton B."/>
            <person name="Courtney L."/>
            <person name="Fronick C."/>
            <person name="Harrison M."/>
            <person name="Strong C."/>
            <person name="Farmer C."/>
            <person name="Delahaunty K."/>
            <person name="Markovic C."/>
            <person name="Hall O."/>
            <person name="Minx P."/>
            <person name="Tomlinson C."/>
            <person name="Mitreva M."/>
            <person name="Nelson J."/>
            <person name="Hou S."/>
            <person name="Wollam A."/>
            <person name="Pepin K.H."/>
            <person name="Johnson M."/>
            <person name="Bhonagiri V."/>
            <person name="Nash W.E."/>
            <person name="Warren W."/>
            <person name="Chinwalla A."/>
            <person name="Mardis E.R."/>
            <person name="Wilson R.K."/>
        </authorList>
    </citation>
    <scope>NUCLEOTIDE SEQUENCE [LARGE SCALE GENOMIC DNA]</scope>
    <source>
        <strain evidence="1 2">F0302</strain>
    </source>
</reference>
<dbReference type="AlphaFoldDB" id="D1QSC8"/>
<sequence length="40" mass="4589">MENEDISGLKISFSIYKSLVFMIENGYSSVRKSILIVIYT</sequence>